<reference evidence="1" key="1">
    <citation type="submission" date="2015-03" db="EMBL/GenBank/DDBJ databases">
        <authorList>
            <person name="Xie B.-B."/>
            <person name="Rong J.-C."/>
            <person name="Qin Q.-L."/>
            <person name="Zhang Y.-Z."/>
        </authorList>
    </citation>
    <scope>NUCLEOTIDE SEQUENCE</scope>
    <source>
        <strain evidence="1">DSM 14585</strain>
    </source>
</reference>
<sequence>MATGLVMSEQVTDIRFGGIKRLYGNQQFDWLQQADFCVVGIGGVGSWAAEALARTGVGKITLIDLDDICATNVNRQIHALSGSIGQAKVDAMKSRCELINPECKVTVIDDFITLENIREHIQGFDYVIDCIDAVKEKAALIAHCKRNKMPIITTGGAGGQTDPSQITFGDVAKTTQDPLLAKVRYILRKQYNFSNNPKRKFNIDCVYSTEQLVYPGSDGSVCHAKQNADGTMNMDCNNGFGSVTMITGSFGFFVAAKAVRKYLDKKQRLQQAQ</sequence>
<dbReference type="Proteomes" id="UP000217277">
    <property type="component" value="Chromosome I"/>
</dbReference>
<accession>A0ACA8DWF2</accession>
<name>A0ACA8DWF2_9GAMM</name>
<dbReference type="EMBL" id="CP011011">
    <property type="protein sequence ID" value="ATC82198.1"/>
    <property type="molecule type" value="Genomic_DNA"/>
</dbReference>
<gene>
    <name evidence="1" type="ORF">PAGA_a1843</name>
</gene>
<organism evidence="1 2">
    <name type="scientific">Pseudoalteromonas agarivorans DSM 14585</name>
    <dbReference type="NCBI Taxonomy" id="1312369"/>
    <lineage>
        <taxon>Bacteria</taxon>
        <taxon>Pseudomonadati</taxon>
        <taxon>Pseudomonadota</taxon>
        <taxon>Gammaproteobacteria</taxon>
        <taxon>Alteromonadales</taxon>
        <taxon>Pseudoalteromonadaceae</taxon>
        <taxon>Pseudoalteromonas</taxon>
    </lineage>
</organism>
<evidence type="ECO:0000313" key="2">
    <source>
        <dbReference type="Proteomes" id="UP000217277"/>
    </source>
</evidence>
<proteinExistence type="predicted"/>
<evidence type="ECO:0000313" key="1">
    <source>
        <dbReference type="EMBL" id="ATC82198.1"/>
    </source>
</evidence>
<keyword evidence="2" id="KW-1185">Reference proteome</keyword>
<protein>
    <submittedName>
        <fullName evidence="1">Uncharacterized protein</fullName>
    </submittedName>
</protein>